<dbReference type="KEGG" id="pcor:KS4_09330"/>
<dbReference type="PANTHER" id="PTHR43249:SF1">
    <property type="entry name" value="D-GLUCOSIDE 3-DEHYDROGENASE"/>
    <property type="match status" value="1"/>
</dbReference>
<dbReference type="Pfam" id="PF01408">
    <property type="entry name" value="GFO_IDH_MocA"/>
    <property type="match status" value="1"/>
</dbReference>
<dbReference type="OrthoDB" id="9783105at2"/>
<dbReference type="Gene3D" id="3.30.360.10">
    <property type="entry name" value="Dihydrodipicolinate Reductase, domain 2"/>
    <property type="match status" value="1"/>
</dbReference>
<evidence type="ECO:0000259" key="2">
    <source>
        <dbReference type="Pfam" id="PF02894"/>
    </source>
</evidence>
<dbReference type="Pfam" id="PF02894">
    <property type="entry name" value="GFO_IDH_MocA_C"/>
    <property type="match status" value="1"/>
</dbReference>
<dbReference type="Proteomes" id="UP000317369">
    <property type="component" value="Chromosome"/>
</dbReference>
<proteinExistence type="predicted"/>
<organism evidence="3 4">
    <name type="scientific">Poriferisphaera corsica</name>
    <dbReference type="NCBI Taxonomy" id="2528020"/>
    <lineage>
        <taxon>Bacteria</taxon>
        <taxon>Pseudomonadati</taxon>
        <taxon>Planctomycetota</taxon>
        <taxon>Phycisphaerae</taxon>
        <taxon>Phycisphaerales</taxon>
        <taxon>Phycisphaeraceae</taxon>
        <taxon>Poriferisphaera</taxon>
    </lineage>
</organism>
<dbReference type="InterPro" id="IPR000683">
    <property type="entry name" value="Gfo/Idh/MocA-like_OxRdtase_N"/>
</dbReference>
<dbReference type="AlphaFoldDB" id="A0A517YRP2"/>
<evidence type="ECO:0000313" key="3">
    <source>
        <dbReference type="EMBL" id="QDU32894.1"/>
    </source>
</evidence>
<dbReference type="Gene3D" id="3.40.50.720">
    <property type="entry name" value="NAD(P)-binding Rossmann-like Domain"/>
    <property type="match status" value="1"/>
</dbReference>
<protein>
    <submittedName>
        <fullName evidence="3">Putative oxidoreductase YcjS</fullName>
        <ecNumber evidence="3">1.-.-.-</ecNumber>
    </submittedName>
</protein>
<dbReference type="GO" id="GO:0016491">
    <property type="term" value="F:oxidoreductase activity"/>
    <property type="evidence" value="ECO:0007669"/>
    <property type="project" value="UniProtKB-KW"/>
</dbReference>
<keyword evidence="4" id="KW-1185">Reference proteome</keyword>
<dbReference type="SUPFAM" id="SSF55347">
    <property type="entry name" value="Glyceraldehyde-3-phosphate dehydrogenase-like, C-terminal domain"/>
    <property type="match status" value="1"/>
</dbReference>
<dbReference type="PANTHER" id="PTHR43249">
    <property type="entry name" value="UDP-N-ACETYL-2-AMINO-2-DEOXY-D-GLUCURONATE OXIDASE"/>
    <property type="match status" value="1"/>
</dbReference>
<dbReference type="GO" id="GO:0000166">
    <property type="term" value="F:nucleotide binding"/>
    <property type="evidence" value="ECO:0007669"/>
    <property type="project" value="InterPro"/>
</dbReference>
<dbReference type="InterPro" id="IPR004104">
    <property type="entry name" value="Gfo/Idh/MocA-like_OxRdtase_C"/>
</dbReference>
<dbReference type="EC" id="1.-.-.-" evidence="3"/>
<evidence type="ECO:0000259" key="1">
    <source>
        <dbReference type="Pfam" id="PF01408"/>
    </source>
</evidence>
<dbReference type="SUPFAM" id="SSF51735">
    <property type="entry name" value="NAD(P)-binding Rossmann-fold domains"/>
    <property type="match status" value="1"/>
</dbReference>
<accession>A0A517YRP2</accession>
<feature type="domain" description="Gfo/Idh/MocA-like oxidoreductase C-terminal" evidence="2">
    <location>
        <begin position="142"/>
        <end position="356"/>
    </location>
</feature>
<dbReference type="EMBL" id="CP036425">
    <property type="protein sequence ID" value="QDU32894.1"/>
    <property type="molecule type" value="Genomic_DNA"/>
</dbReference>
<gene>
    <name evidence="3" type="primary">ycjS</name>
    <name evidence="3" type="ORF">KS4_09330</name>
</gene>
<dbReference type="RefSeq" id="WP_145075143.1">
    <property type="nucleotide sequence ID" value="NZ_CP036425.1"/>
</dbReference>
<evidence type="ECO:0000313" key="4">
    <source>
        <dbReference type="Proteomes" id="UP000317369"/>
    </source>
</evidence>
<dbReference type="InterPro" id="IPR036291">
    <property type="entry name" value="NAD(P)-bd_dom_sf"/>
</dbReference>
<reference evidence="3 4" key="1">
    <citation type="submission" date="2019-02" db="EMBL/GenBank/DDBJ databases">
        <title>Deep-cultivation of Planctomycetes and their phenomic and genomic characterization uncovers novel biology.</title>
        <authorList>
            <person name="Wiegand S."/>
            <person name="Jogler M."/>
            <person name="Boedeker C."/>
            <person name="Pinto D."/>
            <person name="Vollmers J."/>
            <person name="Rivas-Marin E."/>
            <person name="Kohn T."/>
            <person name="Peeters S.H."/>
            <person name="Heuer A."/>
            <person name="Rast P."/>
            <person name="Oberbeckmann S."/>
            <person name="Bunk B."/>
            <person name="Jeske O."/>
            <person name="Meyerdierks A."/>
            <person name="Storesund J.E."/>
            <person name="Kallscheuer N."/>
            <person name="Luecker S."/>
            <person name="Lage O.M."/>
            <person name="Pohl T."/>
            <person name="Merkel B.J."/>
            <person name="Hornburger P."/>
            <person name="Mueller R.-W."/>
            <person name="Bruemmer F."/>
            <person name="Labrenz M."/>
            <person name="Spormann A.M."/>
            <person name="Op den Camp H."/>
            <person name="Overmann J."/>
            <person name="Amann R."/>
            <person name="Jetten M.S.M."/>
            <person name="Mascher T."/>
            <person name="Medema M.H."/>
            <person name="Devos D.P."/>
            <person name="Kaster A.-K."/>
            <person name="Ovreas L."/>
            <person name="Rohde M."/>
            <person name="Galperin M.Y."/>
            <person name="Jogler C."/>
        </authorList>
    </citation>
    <scope>NUCLEOTIDE SEQUENCE [LARGE SCALE GENOMIC DNA]</scope>
    <source>
        <strain evidence="3 4">KS4</strain>
    </source>
</reference>
<dbReference type="InterPro" id="IPR052515">
    <property type="entry name" value="Gfo/Idh/MocA_Oxidoreductase"/>
</dbReference>
<name>A0A517YRP2_9BACT</name>
<feature type="domain" description="Gfo/Idh/MocA-like oxidoreductase N-terminal" evidence="1">
    <location>
        <begin position="10"/>
        <end position="130"/>
    </location>
</feature>
<sequence length="358" mass="39984">MGAKQTKKLKAAFIGSGGITDIYHDCFKRIDEIEVAALADINMDTMLARAEKHDLPHDILYTNYKQMLRETKPDVVFVCTPNSLHAPASIAASNAGAHVMVEKPMAMNAREGKRMIDAAKKARKKIIVAYQWRFDPRTQFIKKQVDSGVIGDVLYGKVHALRRRGIPNWGVFGQKALQGGGPMIDIGVHSLEMCHYAMGSPKPVAASGMTWTYLGNKPSDQVESIWKGWDYKTYDVEDLAVGHIRFDNGAVIQVESSFAAHIPENKIDFQLMGTKGGATWDDSRIFKDENGYMVDTKPHHLPQPDFAENFYLKIRNFIDHILYGSKPIAPIEDGLMVQQMLDAIYKSADQGGKEVKIK</sequence>
<keyword evidence="3" id="KW-0560">Oxidoreductase</keyword>